<protein>
    <submittedName>
        <fullName evidence="2">Uncharacterized protein</fullName>
    </submittedName>
</protein>
<dbReference type="EMBL" id="ML976050">
    <property type="protein sequence ID" value="KAF1941224.1"/>
    <property type="molecule type" value="Genomic_DNA"/>
</dbReference>
<organism evidence="2 3">
    <name type="scientific">Clathrospora elynae</name>
    <dbReference type="NCBI Taxonomy" id="706981"/>
    <lineage>
        <taxon>Eukaryota</taxon>
        <taxon>Fungi</taxon>
        <taxon>Dikarya</taxon>
        <taxon>Ascomycota</taxon>
        <taxon>Pezizomycotina</taxon>
        <taxon>Dothideomycetes</taxon>
        <taxon>Pleosporomycetidae</taxon>
        <taxon>Pleosporales</taxon>
        <taxon>Diademaceae</taxon>
        <taxon>Clathrospora</taxon>
    </lineage>
</organism>
<evidence type="ECO:0000313" key="2">
    <source>
        <dbReference type="EMBL" id="KAF1941224.1"/>
    </source>
</evidence>
<sequence>MPPVVQFPADSDGGFVGYQHPVFASGWLHGMPTPGEMPWPLRRTEADVDIGGGRGNALILRCSMRRRRESVGGELEDCGDGGATWSGLNRGSATQSLLSTGTSTRSSLLLVGSSNTGTGITTTTRTSHSPSRLQHPILESPSWYSATAQ</sequence>
<gene>
    <name evidence="2" type="ORF">EJ02DRAFT_466693</name>
</gene>
<evidence type="ECO:0000256" key="1">
    <source>
        <dbReference type="SAM" id="MobiDB-lite"/>
    </source>
</evidence>
<proteinExistence type="predicted"/>
<name>A0A6A5SNJ5_9PLEO</name>
<evidence type="ECO:0000313" key="3">
    <source>
        <dbReference type="Proteomes" id="UP000800038"/>
    </source>
</evidence>
<dbReference type="AlphaFoldDB" id="A0A6A5SNJ5"/>
<keyword evidence="3" id="KW-1185">Reference proteome</keyword>
<dbReference type="Proteomes" id="UP000800038">
    <property type="component" value="Unassembled WGS sequence"/>
</dbReference>
<reference evidence="2" key="1">
    <citation type="journal article" date="2020" name="Stud. Mycol.">
        <title>101 Dothideomycetes genomes: a test case for predicting lifestyles and emergence of pathogens.</title>
        <authorList>
            <person name="Haridas S."/>
            <person name="Albert R."/>
            <person name="Binder M."/>
            <person name="Bloem J."/>
            <person name="Labutti K."/>
            <person name="Salamov A."/>
            <person name="Andreopoulos B."/>
            <person name="Baker S."/>
            <person name="Barry K."/>
            <person name="Bills G."/>
            <person name="Bluhm B."/>
            <person name="Cannon C."/>
            <person name="Castanera R."/>
            <person name="Culley D."/>
            <person name="Daum C."/>
            <person name="Ezra D."/>
            <person name="Gonzalez J."/>
            <person name="Henrissat B."/>
            <person name="Kuo A."/>
            <person name="Liang C."/>
            <person name="Lipzen A."/>
            <person name="Lutzoni F."/>
            <person name="Magnuson J."/>
            <person name="Mondo S."/>
            <person name="Nolan M."/>
            <person name="Ohm R."/>
            <person name="Pangilinan J."/>
            <person name="Park H.-J."/>
            <person name="Ramirez L."/>
            <person name="Alfaro M."/>
            <person name="Sun H."/>
            <person name="Tritt A."/>
            <person name="Yoshinaga Y."/>
            <person name="Zwiers L.-H."/>
            <person name="Turgeon B."/>
            <person name="Goodwin S."/>
            <person name="Spatafora J."/>
            <person name="Crous P."/>
            <person name="Grigoriev I."/>
        </authorList>
    </citation>
    <scope>NUCLEOTIDE SEQUENCE</scope>
    <source>
        <strain evidence="2">CBS 161.51</strain>
    </source>
</reference>
<accession>A0A6A5SNJ5</accession>
<feature type="compositionally biased region" description="Low complexity" evidence="1">
    <location>
        <begin position="112"/>
        <end position="131"/>
    </location>
</feature>
<feature type="region of interest" description="Disordered" evidence="1">
    <location>
        <begin position="112"/>
        <end position="135"/>
    </location>
</feature>